<dbReference type="EMBL" id="CP018632">
    <property type="protein sequence ID" value="ASJ70970.1"/>
    <property type="molecule type" value="Genomic_DNA"/>
</dbReference>
<proteinExistence type="predicted"/>
<evidence type="ECO:0000256" key="2">
    <source>
        <dbReference type="SAM" id="Phobius"/>
    </source>
</evidence>
<keyword evidence="2" id="KW-1133">Transmembrane helix</keyword>
<evidence type="ECO:0000256" key="1">
    <source>
        <dbReference type="SAM" id="MobiDB-lite"/>
    </source>
</evidence>
<keyword evidence="4" id="KW-1185">Reference proteome</keyword>
<feature type="compositionally biased region" description="Low complexity" evidence="1">
    <location>
        <begin position="41"/>
        <end position="57"/>
    </location>
</feature>
<evidence type="ECO:0000313" key="4">
    <source>
        <dbReference type="Proteomes" id="UP000250079"/>
    </source>
</evidence>
<name>A0A2Z2NQ95_9GAMM</name>
<sequence length="183" mass="20441">MGNGVLVFIVVVEAVVIIWLASKLKQYQKFEPMLNAQPETPAVAPARTALTRPAAPKSARRAPDDSDDDDDELLDMPGVEPETNIEEAKRVQLVMARCHYAEFYLEQLDDDYERGQFKHIVNSCMSTASGIADPFFKASALEPLIVLLDKAGWNAKRDKLMAEVDDEIIHQRIERALEENAAS</sequence>
<protein>
    <submittedName>
        <fullName evidence="3">Uncharacterized protein</fullName>
    </submittedName>
</protein>
<accession>A0A2Z2NQ95</accession>
<feature type="compositionally biased region" description="Acidic residues" evidence="1">
    <location>
        <begin position="65"/>
        <end position="74"/>
    </location>
</feature>
<reference evidence="3 4" key="1">
    <citation type="submission" date="2016-12" db="EMBL/GenBank/DDBJ databases">
        <authorList>
            <person name="Song W.-J."/>
            <person name="Kurnit D.M."/>
        </authorList>
    </citation>
    <scope>NUCLEOTIDE SEQUENCE [LARGE SCALE GENOMIC DNA]</scope>
    <source>
        <strain evidence="3 4">IMCC3135</strain>
    </source>
</reference>
<evidence type="ECO:0000313" key="3">
    <source>
        <dbReference type="EMBL" id="ASJ70970.1"/>
    </source>
</evidence>
<organism evidence="3 4">
    <name type="scientific">Granulosicoccus antarcticus IMCC3135</name>
    <dbReference type="NCBI Taxonomy" id="1192854"/>
    <lineage>
        <taxon>Bacteria</taxon>
        <taxon>Pseudomonadati</taxon>
        <taxon>Pseudomonadota</taxon>
        <taxon>Gammaproteobacteria</taxon>
        <taxon>Chromatiales</taxon>
        <taxon>Granulosicoccaceae</taxon>
        <taxon>Granulosicoccus</taxon>
    </lineage>
</organism>
<keyword evidence="2" id="KW-0812">Transmembrane</keyword>
<gene>
    <name evidence="3" type="ORF">IMCC3135_04285</name>
</gene>
<keyword evidence="2" id="KW-0472">Membrane</keyword>
<feature type="region of interest" description="Disordered" evidence="1">
    <location>
        <begin position="41"/>
        <end position="81"/>
    </location>
</feature>
<dbReference type="Proteomes" id="UP000250079">
    <property type="component" value="Chromosome"/>
</dbReference>
<dbReference type="AlphaFoldDB" id="A0A2Z2NQ95"/>
<feature type="transmembrane region" description="Helical" evidence="2">
    <location>
        <begin position="6"/>
        <end position="24"/>
    </location>
</feature>
<dbReference type="KEGG" id="gai:IMCC3135_04285"/>
<dbReference type="RefSeq" id="WP_088916459.1">
    <property type="nucleotide sequence ID" value="NZ_CP018632.1"/>
</dbReference>